<feature type="region of interest" description="Disordered" evidence="1">
    <location>
        <begin position="338"/>
        <end position="492"/>
    </location>
</feature>
<feature type="compositionally biased region" description="Polar residues" evidence="1">
    <location>
        <begin position="180"/>
        <end position="196"/>
    </location>
</feature>
<name>A0A7R7ZNX4_ASPCH</name>
<keyword evidence="2" id="KW-0472">Membrane</keyword>
<feature type="compositionally biased region" description="Polar residues" evidence="1">
    <location>
        <begin position="373"/>
        <end position="385"/>
    </location>
</feature>
<dbReference type="KEGG" id="ache:ACHE_40678S"/>
<keyword evidence="2" id="KW-0812">Transmembrane</keyword>
<dbReference type="EMBL" id="AP024419">
    <property type="protein sequence ID" value="BCR88114.1"/>
    <property type="molecule type" value="Genomic_DNA"/>
</dbReference>
<reference evidence="3" key="2">
    <citation type="submission" date="2021-02" db="EMBL/GenBank/DDBJ databases">
        <title>Aspergillus chevalieri M1 genome sequence.</title>
        <authorList>
            <person name="Kadooka C."/>
            <person name="Mori K."/>
            <person name="Futagami T."/>
        </authorList>
    </citation>
    <scope>NUCLEOTIDE SEQUENCE</scope>
    <source>
        <strain evidence="3">M1</strain>
    </source>
</reference>
<feature type="compositionally biased region" description="Low complexity" evidence="1">
    <location>
        <begin position="299"/>
        <end position="320"/>
    </location>
</feature>
<sequence>MIHGTPFLPGVYLIYVSPCLYLVSLTCAAFLLPGFINLTGNLSNTMETMETIASNDRVNQRRQGLSWSLSFRSSTRKRPGRIVRPSTPPPTCEERVHYPVFNPHDPRHNPTVIPPSWLRGSYSLSEDSSSTHTSGRWHSLSERSLRKARSGLDAIRSGIRRRPSVDQRGPRRDLPGLWMSTDSRGSSITRPDGSFPSTISEASTDDEFEFGTDLYRTRPNGSSKWNLEIVNRYLNEVGSSHALPPDVYTDDVEIGPAGSRLEGETLNNLSEEDSEATRLPSKTQTIRWDDRVQSGRRPSLTSASSSVISSRASTSSDESTLSQLINATQAFEALCSIDEPTKNVPESSDVERDANDSLPATSQGSAEALPEGTASQSNWFTMTNSEEADNQSRSDNGETPADKPSRETSRTSSMNASGGSNSSTGQGDRSRHSTCQSDSTAPTSRTQSSCWTHSEGNTSTPPTSYTQSRRSTIQSGGNAGAAHTSWSNASSPVGQDDVLSLLSMGPGDEYFGVDAKSNGFNPDQGAAIKSERVFLHEGSIDSSTGLGIHQSSSASEHNNFQMNGPVHADELDRQASIRSRKSIDSTDDCFLTYAMFQRQYSS</sequence>
<dbReference type="AlphaFoldDB" id="A0A7R7ZNX4"/>
<gene>
    <name evidence="3" type="ORF">ACHE_40678S</name>
</gene>
<feature type="compositionally biased region" description="Basic and acidic residues" evidence="1">
    <location>
        <begin position="390"/>
        <end position="409"/>
    </location>
</feature>
<feature type="compositionally biased region" description="Low complexity" evidence="1">
    <location>
        <begin position="123"/>
        <end position="134"/>
    </location>
</feature>
<reference evidence="3" key="1">
    <citation type="submission" date="2021-01" db="EMBL/GenBank/DDBJ databases">
        <authorList>
            <consortium name="Aspergillus chevalieri M1 genome sequencing consortium"/>
            <person name="Kazuki M."/>
            <person name="Futagami T."/>
        </authorList>
    </citation>
    <scope>NUCLEOTIDE SEQUENCE</scope>
    <source>
        <strain evidence="3">M1</strain>
    </source>
</reference>
<evidence type="ECO:0000313" key="4">
    <source>
        <dbReference type="Proteomes" id="UP000637239"/>
    </source>
</evidence>
<proteinExistence type="predicted"/>
<feature type="region of interest" description="Disordered" evidence="1">
    <location>
        <begin position="268"/>
        <end position="320"/>
    </location>
</feature>
<keyword evidence="4" id="KW-1185">Reference proteome</keyword>
<dbReference type="GeneID" id="66982473"/>
<dbReference type="Proteomes" id="UP000637239">
    <property type="component" value="Chromosome 4"/>
</dbReference>
<evidence type="ECO:0000256" key="2">
    <source>
        <dbReference type="SAM" id="Phobius"/>
    </source>
</evidence>
<protein>
    <submittedName>
        <fullName evidence="3">Uncharacterized protein</fullName>
    </submittedName>
</protein>
<evidence type="ECO:0000313" key="3">
    <source>
        <dbReference type="EMBL" id="BCR88114.1"/>
    </source>
</evidence>
<dbReference type="RefSeq" id="XP_043136636.1">
    <property type="nucleotide sequence ID" value="XM_043278904.1"/>
</dbReference>
<feature type="region of interest" description="Disordered" evidence="1">
    <location>
        <begin position="123"/>
        <end position="143"/>
    </location>
</feature>
<feature type="compositionally biased region" description="Basic and acidic residues" evidence="1">
    <location>
        <begin position="163"/>
        <end position="174"/>
    </location>
</feature>
<feature type="transmembrane region" description="Helical" evidence="2">
    <location>
        <begin position="12"/>
        <end position="36"/>
    </location>
</feature>
<feature type="compositionally biased region" description="Polar residues" evidence="1">
    <location>
        <begin position="433"/>
        <end position="476"/>
    </location>
</feature>
<accession>A0A7R7ZNX4</accession>
<organism evidence="3 4">
    <name type="scientific">Aspergillus chevalieri</name>
    <name type="common">Eurotium chevalieri</name>
    <dbReference type="NCBI Taxonomy" id="182096"/>
    <lineage>
        <taxon>Eukaryota</taxon>
        <taxon>Fungi</taxon>
        <taxon>Dikarya</taxon>
        <taxon>Ascomycota</taxon>
        <taxon>Pezizomycotina</taxon>
        <taxon>Eurotiomycetes</taxon>
        <taxon>Eurotiomycetidae</taxon>
        <taxon>Eurotiales</taxon>
        <taxon>Aspergillaceae</taxon>
        <taxon>Aspergillus</taxon>
        <taxon>Aspergillus subgen. Aspergillus</taxon>
    </lineage>
</organism>
<evidence type="ECO:0000256" key="1">
    <source>
        <dbReference type="SAM" id="MobiDB-lite"/>
    </source>
</evidence>
<feature type="region of interest" description="Disordered" evidence="1">
    <location>
        <begin position="155"/>
        <end position="196"/>
    </location>
</feature>
<feature type="compositionally biased region" description="Low complexity" evidence="1">
    <location>
        <begin position="411"/>
        <end position="427"/>
    </location>
</feature>
<keyword evidence="2" id="KW-1133">Transmembrane helix</keyword>